<name>A0ABM7WJK1_9ACTN</name>
<gene>
    <name evidence="4" type="ORF">CE91St30_18470</name>
</gene>
<evidence type="ECO:0000313" key="4">
    <source>
        <dbReference type="EMBL" id="BDE96514.1"/>
    </source>
</evidence>
<dbReference type="InterPro" id="IPR023772">
    <property type="entry name" value="DNA-bd_HTH_TetR-type_CS"/>
</dbReference>
<dbReference type="SUPFAM" id="SSF46689">
    <property type="entry name" value="Homeodomain-like"/>
    <property type="match status" value="1"/>
</dbReference>
<dbReference type="InterPro" id="IPR050109">
    <property type="entry name" value="HTH-type_TetR-like_transc_reg"/>
</dbReference>
<dbReference type="Gene3D" id="1.10.357.10">
    <property type="entry name" value="Tetracycline Repressor, domain 2"/>
    <property type="match status" value="1"/>
</dbReference>
<evidence type="ECO:0000256" key="1">
    <source>
        <dbReference type="ARBA" id="ARBA00023125"/>
    </source>
</evidence>
<protein>
    <submittedName>
        <fullName evidence="4">TetR family transcriptional regulator</fullName>
    </submittedName>
</protein>
<dbReference type="PROSITE" id="PS50977">
    <property type="entry name" value="HTH_TETR_2"/>
    <property type="match status" value="1"/>
</dbReference>
<keyword evidence="1 2" id="KW-0238">DNA-binding</keyword>
<proteinExistence type="predicted"/>
<sequence length="220" mass="24951">MQRDDARNGAGARERVMSCAVREFMDKGFNGASLRTIAAAAEVTTGAIYGYFPSKEALFDAIVAPAGDELLARYIASQERFYALPFEDQTFEGMQDFERGLVHEMLDFVYDHRGEFLLIFAKSAGTSWETYMERFVDVEEESTHRYTREMRERGVELAAMSPATARILSSMFFRGYFEPLLAGMPRGEAHGFIADYERFFHAGYVALMEPQQSEDSKDAQ</sequence>
<dbReference type="PANTHER" id="PTHR30055">
    <property type="entry name" value="HTH-TYPE TRANSCRIPTIONAL REGULATOR RUTR"/>
    <property type="match status" value="1"/>
</dbReference>
<dbReference type="PANTHER" id="PTHR30055:SF226">
    <property type="entry name" value="HTH-TYPE TRANSCRIPTIONAL REGULATOR PKSA"/>
    <property type="match status" value="1"/>
</dbReference>
<dbReference type="PRINTS" id="PR00455">
    <property type="entry name" value="HTHTETR"/>
</dbReference>
<feature type="domain" description="HTH tetR-type" evidence="3">
    <location>
        <begin position="10"/>
        <end position="70"/>
    </location>
</feature>
<organism evidence="4 5">
    <name type="scientific">Raoultibacter timonensis</name>
    <dbReference type="NCBI Taxonomy" id="1907662"/>
    <lineage>
        <taxon>Bacteria</taxon>
        <taxon>Bacillati</taxon>
        <taxon>Actinomycetota</taxon>
        <taxon>Coriobacteriia</taxon>
        <taxon>Eggerthellales</taxon>
        <taxon>Eggerthellaceae</taxon>
        <taxon>Raoultibacter</taxon>
    </lineage>
</organism>
<evidence type="ECO:0000259" key="3">
    <source>
        <dbReference type="PROSITE" id="PS50977"/>
    </source>
</evidence>
<dbReference type="Pfam" id="PF00440">
    <property type="entry name" value="TetR_N"/>
    <property type="match status" value="1"/>
</dbReference>
<accession>A0ABM7WJK1</accession>
<dbReference type="InterPro" id="IPR001647">
    <property type="entry name" value="HTH_TetR"/>
</dbReference>
<keyword evidence="5" id="KW-1185">Reference proteome</keyword>
<reference evidence="4 5" key="1">
    <citation type="submission" date="2022-01" db="EMBL/GenBank/DDBJ databases">
        <title>Novel bile acid biosynthetic pathways are enriched in the microbiome of centenarians.</title>
        <authorList>
            <person name="Sato Y."/>
            <person name="Atarashi K."/>
            <person name="Plichta R.D."/>
            <person name="Arai Y."/>
            <person name="Sasajima S."/>
            <person name="Kearney M.S."/>
            <person name="Suda W."/>
            <person name="Takeshita K."/>
            <person name="Sasaki T."/>
            <person name="Okamoto S."/>
            <person name="Skelly N.A."/>
            <person name="Okamura Y."/>
            <person name="Vlamakis H."/>
            <person name="Li Y."/>
            <person name="Tanoue T."/>
            <person name="Takei H."/>
            <person name="Nittono H."/>
            <person name="Narushima S."/>
            <person name="Irie J."/>
            <person name="Itoh H."/>
            <person name="Moriya K."/>
            <person name="Sugiura Y."/>
            <person name="Suematsu M."/>
            <person name="Moritoki N."/>
            <person name="Shibata S."/>
            <person name="Littman R.D."/>
            <person name="Fischbach A.M."/>
            <person name="Uwamino Y."/>
            <person name="Inoue T."/>
            <person name="Honda A."/>
            <person name="Hattori M."/>
            <person name="Murai T."/>
            <person name="Xavier J.R."/>
            <person name="Hirose N."/>
            <person name="Honda K."/>
        </authorList>
    </citation>
    <scope>NUCLEOTIDE SEQUENCE [LARGE SCALE GENOMIC DNA]</scope>
    <source>
        <strain evidence="4 5">CE91-St30</strain>
    </source>
</reference>
<dbReference type="InterPro" id="IPR009057">
    <property type="entry name" value="Homeodomain-like_sf"/>
</dbReference>
<dbReference type="RefSeq" id="WP_244385792.1">
    <property type="nucleotide sequence ID" value="NZ_AP025564.1"/>
</dbReference>
<dbReference type="EMBL" id="AP025564">
    <property type="protein sequence ID" value="BDE96514.1"/>
    <property type="molecule type" value="Genomic_DNA"/>
</dbReference>
<feature type="DNA-binding region" description="H-T-H motif" evidence="2">
    <location>
        <begin position="33"/>
        <end position="52"/>
    </location>
</feature>
<dbReference type="PROSITE" id="PS01081">
    <property type="entry name" value="HTH_TETR_1"/>
    <property type="match status" value="1"/>
</dbReference>
<dbReference type="Proteomes" id="UP001320544">
    <property type="component" value="Chromosome"/>
</dbReference>
<evidence type="ECO:0000256" key="2">
    <source>
        <dbReference type="PROSITE-ProRule" id="PRU00335"/>
    </source>
</evidence>
<evidence type="ECO:0000313" key="5">
    <source>
        <dbReference type="Proteomes" id="UP001320544"/>
    </source>
</evidence>